<organism evidence="9">
    <name type="scientific">marine metagenome</name>
    <dbReference type="NCBI Taxonomy" id="408172"/>
    <lineage>
        <taxon>unclassified sequences</taxon>
        <taxon>metagenomes</taxon>
        <taxon>ecological metagenomes</taxon>
    </lineage>
</organism>
<dbReference type="InterPro" id="IPR002579">
    <property type="entry name" value="Met_Sox_Rdtase_MsrB_dom"/>
</dbReference>
<evidence type="ECO:0000259" key="8">
    <source>
        <dbReference type="PROSITE" id="PS51790"/>
    </source>
</evidence>
<accession>A0A381XMR1</accession>
<proteinExistence type="inferred from homology"/>
<evidence type="ECO:0000256" key="5">
    <source>
        <dbReference type="ARBA" id="ARBA00022833"/>
    </source>
</evidence>
<dbReference type="AlphaFoldDB" id="A0A381XMR1"/>
<dbReference type="EMBL" id="UINC01015702">
    <property type="protein sequence ID" value="SVA65930.1"/>
    <property type="molecule type" value="Genomic_DNA"/>
</dbReference>
<evidence type="ECO:0000313" key="9">
    <source>
        <dbReference type="EMBL" id="SVA65930.1"/>
    </source>
</evidence>
<dbReference type="GO" id="GO:0006979">
    <property type="term" value="P:response to oxidative stress"/>
    <property type="evidence" value="ECO:0007669"/>
    <property type="project" value="InterPro"/>
</dbReference>
<dbReference type="SUPFAM" id="SSF51316">
    <property type="entry name" value="Mss4-like"/>
    <property type="match status" value="1"/>
</dbReference>
<dbReference type="NCBIfam" id="TIGR00357">
    <property type="entry name" value="peptide-methionine (R)-S-oxide reductase MsrB"/>
    <property type="match status" value="1"/>
</dbReference>
<evidence type="ECO:0000256" key="7">
    <source>
        <dbReference type="ARBA" id="ARBA00048488"/>
    </source>
</evidence>
<evidence type="ECO:0000256" key="6">
    <source>
        <dbReference type="ARBA" id="ARBA00023002"/>
    </source>
</evidence>
<name>A0A381XMR1_9ZZZZ</name>
<keyword evidence="5" id="KW-0862">Zinc</keyword>
<gene>
    <name evidence="9" type="ORF">METZ01_LOCUS118784</name>
</gene>
<dbReference type="EC" id="1.8.4.12" evidence="3"/>
<sequence>MLDEKTYNITRKSGTELPFTGKYINEKSNGIYCCACCNNELFSSSTKFDSGTGWPSFFEVINNENILKINDRSHGMNRIEVLCSICDAHLGHLFNDGLQQTGQRYCINSLSLKLFKSEK</sequence>
<keyword evidence="6" id="KW-0560">Oxidoreductase</keyword>
<evidence type="ECO:0000256" key="2">
    <source>
        <dbReference type="ARBA" id="ARBA00007174"/>
    </source>
</evidence>
<dbReference type="PROSITE" id="PS51790">
    <property type="entry name" value="MSRB"/>
    <property type="match status" value="1"/>
</dbReference>
<evidence type="ECO:0000256" key="3">
    <source>
        <dbReference type="ARBA" id="ARBA00012499"/>
    </source>
</evidence>
<comment type="catalytic activity">
    <reaction evidence="7">
        <text>L-methionyl-[protein] + [thioredoxin]-disulfide + H2O = L-methionyl-(R)-S-oxide-[protein] + [thioredoxin]-dithiol</text>
        <dbReference type="Rhea" id="RHEA:24164"/>
        <dbReference type="Rhea" id="RHEA-COMP:10698"/>
        <dbReference type="Rhea" id="RHEA-COMP:10700"/>
        <dbReference type="Rhea" id="RHEA-COMP:12313"/>
        <dbReference type="Rhea" id="RHEA-COMP:12314"/>
        <dbReference type="ChEBI" id="CHEBI:15377"/>
        <dbReference type="ChEBI" id="CHEBI:16044"/>
        <dbReference type="ChEBI" id="CHEBI:29950"/>
        <dbReference type="ChEBI" id="CHEBI:45764"/>
        <dbReference type="ChEBI" id="CHEBI:50058"/>
        <dbReference type="EC" id="1.8.4.12"/>
    </reaction>
</comment>
<dbReference type="PANTHER" id="PTHR10173:SF52">
    <property type="entry name" value="METHIONINE-R-SULFOXIDE REDUCTASE B1"/>
    <property type="match status" value="1"/>
</dbReference>
<dbReference type="GO" id="GO:0030091">
    <property type="term" value="P:protein repair"/>
    <property type="evidence" value="ECO:0007669"/>
    <property type="project" value="InterPro"/>
</dbReference>
<protein>
    <recommendedName>
        <fullName evidence="3">peptide-methionine (R)-S-oxide reductase</fullName>
        <ecNumber evidence="3">1.8.4.12</ecNumber>
    </recommendedName>
</protein>
<dbReference type="FunFam" id="2.170.150.20:FF:000001">
    <property type="entry name" value="Peptide methionine sulfoxide reductase MsrB"/>
    <property type="match status" value="1"/>
</dbReference>
<dbReference type="PANTHER" id="PTHR10173">
    <property type="entry name" value="METHIONINE SULFOXIDE REDUCTASE"/>
    <property type="match status" value="1"/>
</dbReference>
<dbReference type="InterPro" id="IPR011057">
    <property type="entry name" value="Mss4-like_sf"/>
</dbReference>
<dbReference type="GO" id="GO:0033743">
    <property type="term" value="F:peptide-methionine (R)-S-oxide reductase activity"/>
    <property type="evidence" value="ECO:0007669"/>
    <property type="project" value="UniProtKB-EC"/>
</dbReference>
<comment type="cofactor">
    <cofactor evidence="1">
        <name>Zn(2+)</name>
        <dbReference type="ChEBI" id="CHEBI:29105"/>
    </cofactor>
</comment>
<evidence type="ECO:0000256" key="4">
    <source>
        <dbReference type="ARBA" id="ARBA00022723"/>
    </source>
</evidence>
<dbReference type="Pfam" id="PF01641">
    <property type="entry name" value="SelR"/>
    <property type="match status" value="1"/>
</dbReference>
<dbReference type="GO" id="GO:0046872">
    <property type="term" value="F:metal ion binding"/>
    <property type="evidence" value="ECO:0007669"/>
    <property type="project" value="UniProtKB-KW"/>
</dbReference>
<feature type="domain" description="MsrB" evidence="8">
    <location>
        <begin position="1"/>
        <end position="117"/>
    </location>
</feature>
<reference evidence="9" key="1">
    <citation type="submission" date="2018-05" db="EMBL/GenBank/DDBJ databases">
        <authorList>
            <person name="Lanie J.A."/>
            <person name="Ng W.-L."/>
            <person name="Kazmierczak K.M."/>
            <person name="Andrzejewski T.M."/>
            <person name="Davidsen T.M."/>
            <person name="Wayne K.J."/>
            <person name="Tettelin H."/>
            <person name="Glass J.I."/>
            <person name="Rusch D."/>
            <person name="Podicherti R."/>
            <person name="Tsui H.-C.T."/>
            <person name="Winkler M.E."/>
        </authorList>
    </citation>
    <scope>NUCLEOTIDE SEQUENCE</scope>
</reference>
<dbReference type="InterPro" id="IPR028427">
    <property type="entry name" value="Met_Sox_Rdtase_MsrB"/>
</dbReference>
<evidence type="ECO:0000256" key="1">
    <source>
        <dbReference type="ARBA" id="ARBA00001947"/>
    </source>
</evidence>
<keyword evidence="4" id="KW-0479">Metal-binding</keyword>
<dbReference type="Gene3D" id="2.170.150.20">
    <property type="entry name" value="Peptide methionine sulfoxide reductase"/>
    <property type="match status" value="1"/>
</dbReference>
<dbReference type="GO" id="GO:0005737">
    <property type="term" value="C:cytoplasm"/>
    <property type="evidence" value="ECO:0007669"/>
    <property type="project" value="TreeGrafter"/>
</dbReference>
<comment type="similarity">
    <text evidence="2">Belongs to the MsrB Met sulfoxide reductase family.</text>
</comment>